<dbReference type="EMBL" id="UOGL01000269">
    <property type="protein sequence ID" value="VAX38872.1"/>
    <property type="molecule type" value="Genomic_DNA"/>
</dbReference>
<evidence type="ECO:0000256" key="11">
    <source>
        <dbReference type="ARBA" id="ARBA00023211"/>
    </source>
</evidence>
<reference evidence="14" key="1">
    <citation type="submission" date="2018-06" db="EMBL/GenBank/DDBJ databases">
        <authorList>
            <person name="Zhirakovskaya E."/>
        </authorList>
    </citation>
    <scope>NUCLEOTIDE SEQUENCE</scope>
</reference>
<evidence type="ECO:0000256" key="2">
    <source>
        <dbReference type="ARBA" id="ARBA00001946"/>
    </source>
</evidence>
<dbReference type="EC" id="1.1.1.85" evidence="4"/>
<dbReference type="GO" id="GO:0009098">
    <property type="term" value="P:L-leucine biosynthetic process"/>
    <property type="evidence" value="ECO:0007669"/>
    <property type="project" value="UniProtKB-KW"/>
</dbReference>
<keyword evidence="10" id="KW-0520">NAD</keyword>
<dbReference type="FunFam" id="3.40.718.10:FF:000006">
    <property type="entry name" value="3-isopropylmalate dehydrogenase"/>
    <property type="match status" value="1"/>
</dbReference>
<dbReference type="GO" id="GO:0005829">
    <property type="term" value="C:cytosol"/>
    <property type="evidence" value="ECO:0007669"/>
    <property type="project" value="TreeGrafter"/>
</dbReference>
<dbReference type="HAMAP" id="MF_01033">
    <property type="entry name" value="LeuB_type1"/>
    <property type="match status" value="1"/>
</dbReference>
<keyword evidence="8" id="KW-0460">Magnesium</keyword>
<keyword evidence="6" id="KW-0028">Amino-acid biosynthesis</keyword>
<keyword evidence="12" id="KW-0100">Branched-chain amino acid biosynthesis</keyword>
<dbReference type="InterPro" id="IPR004429">
    <property type="entry name" value="Isopropylmalate_DH"/>
</dbReference>
<comment type="cofactor">
    <cofactor evidence="1">
        <name>Mn(2+)</name>
        <dbReference type="ChEBI" id="CHEBI:29035"/>
    </cofactor>
</comment>
<comment type="cofactor">
    <cofactor evidence="2">
        <name>Mg(2+)</name>
        <dbReference type="ChEBI" id="CHEBI:18420"/>
    </cofactor>
</comment>
<dbReference type="Gene3D" id="3.40.718.10">
    <property type="entry name" value="Isopropylmalate Dehydrogenase"/>
    <property type="match status" value="1"/>
</dbReference>
<dbReference type="AlphaFoldDB" id="A0A3B1DDM1"/>
<dbReference type="InterPro" id="IPR024084">
    <property type="entry name" value="IsoPropMal-DH-like_dom"/>
</dbReference>
<organism evidence="14">
    <name type="scientific">hydrothermal vent metagenome</name>
    <dbReference type="NCBI Taxonomy" id="652676"/>
    <lineage>
        <taxon>unclassified sequences</taxon>
        <taxon>metagenomes</taxon>
        <taxon>ecological metagenomes</taxon>
    </lineage>
</organism>
<dbReference type="InterPro" id="IPR019818">
    <property type="entry name" value="IsoCit/isopropylmalate_DH_CS"/>
</dbReference>
<evidence type="ECO:0000256" key="7">
    <source>
        <dbReference type="ARBA" id="ARBA00022723"/>
    </source>
</evidence>
<dbReference type="PANTHER" id="PTHR42979:SF1">
    <property type="entry name" value="3-ISOPROPYLMALATE DEHYDROGENASE"/>
    <property type="match status" value="1"/>
</dbReference>
<name>A0A3B1DDM1_9ZZZZ</name>
<comment type="subunit">
    <text evidence="3">Homodimer.</text>
</comment>
<dbReference type="PROSITE" id="PS00470">
    <property type="entry name" value="IDH_IMDH"/>
    <property type="match status" value="1"/>
</dbReference>
<sequence>MTDFMGLMTNNSQERQTTVEATIVLLPGDGIGPEIIAQAEKVLGVVAKRFNHTFQLPHHLMGGIAIDKTGDPLPVETIEACKTANAILLGAVGGPQWDDPNAKTRPEKGLLGIRKELGLFANLRPIQLNKHLLDASPIKREIIEGTDILFIRELTGGIYFGESSLDGTGEEEIAWNKMTYSAHEVARVVRIAAEAAKKRDGRVTSVDKANVLEVSRLWRRVAAKVMAEEYPDLKYDVVLVDSMAMHLISRPRDFDVVVTGNLFGDILTDEASMLPGSLGLLPSASLGTEGPGLYEPIHGSAPDIAGQGIANPLATILASAMLLRHSLNLETEAAAIENAVDAVLDAGYRTADIAAGGKTVSTEEMGFQVIEKLKN</sequence>
<gene>
    <name evidence="14" type="ORF">MNBD_PLANCTO02-1959</name>
</gene>
<keyword evidence="7" id="KW-0479">Metal-binding</keyword>
<keyword evidence="11" id="KW-0464">Manganese</keyword>
<dbReference type="NCBIfam" id="TIGR00169">
    <property type="entry name" value="leuB"/>
    <property type="match status" value="1"/>
</dbReference>
<evidence type="ECO:0000256" key="9">
    <source>
        <dbReference type="ARBA" id="ARBA00023002"/>
    </source>
</evidence>
<protein>
    <recommendedName>
        <fullName evidence="4">3-isopropylmalate dehydrogenase</fullName>
        <ecNumber evidence="4">1.1.1.85</ecNumber>
    </recommendedName>
</protein>
<feature type="domain" description="Isopropylmalate dehydrogenase-like" evidence="13">
    <location>
        <begin position="22"/>
        <end position="369"/>
    </location>
</feature>
<evidence type="ECO:0000256" key="10">
    <source>
        <dbReference type="ARBA" id="ARBA00023027"/>
    </source>
</evidence>
<evidence type="ECO:0000259" key="13">
    <source>
        <dbReference type="SMART" id="SM01329"/>
    </source>
</evidence>
<proteinExistence type="inferred from homology"/>
<dbReference type="GO" id="GO:0003862">
    <property type="term" value="F:3-isopropylmalate dehydrogenase activity"/>
    <property type="evidence" value="ECO:0007669"/>
    <property type="project" value="UniProtKB-EC"/>
</dbReference>
<accession>A0A3B1DDM1</accession>
<evidence type="ECO:0000256" key="1">
    <source>
        <dbReference type="ARBA" id="ARBA00001936"/>
    </source>
</evidence>
<evidence type="ECO:0000256" key="8">
    <source>
        <dbReference type="ARBA" id="ARBA00022842"/>
    </source>
</evidence>
<dbReference type="Pfam" id="PF00180">
    <property type="entry name" value="Iso_dh"/>
    <property type="match status" value="1"/>
</dbReference>
<evidence type="ECO:0000256" key="4">
    <source>
        <dbReference type="ARBA" id="ARBA00013101"/>
    </source>
</evidence>
<dbReference type="GO" id="GO:0000287">
    <property type="term" value="F:magnesium ion binding"/>
    <property type="evidence" value="ECO:0007669"/>
    <property type="project" value="InterPro"/>
</dbReference>
<evidence type="ECO:0000313" key="14">
    <source>
        <dbReference type="EMBL" id="VAX38872.1"/>
    </source>
</evidence>
<keyword evidence="5" id="KW-0432">Leucine biosynthesis</keyword>
<evidence type="ECO:0000256" key="6">
    <source>
        <dbReference type="ARBA" id="ARBA00022605"/>
    </source>
</evidence>
<evidence type="ECO:0000256" key="5">
    <source>
        <dbReference type="ARBA" id="ARBA00022430"/>
    </source>
</evidence>
<dbReference type="SMART" id="SM01329">
    <property type="entry name" value="Iso_dh"/>
    <property type="match status" value="1"/>
</dbReference>
<dbReference type="GO" id="GO:0051287">
    <property type="term" value="F:NAD binding"/>
    <property type="evidence" value="ECO:0007669"/>
    <property type="project" value="InterPro"/>
</dbReference>
<dbReference type="PANTHER" id="PTHR42979">
    <property type="entry name" value="3-ISOPROPYLMALATE DEHYDROGENASE"/>
    <property type="match status" value="1"/>
</dbReference>
<dbReference type="SUPFAM" id="SSF53659">
    <property type="entry name" value="Isocitrate/Isopropylmalate dehydrogenase-like"/>
    <property type="match status" value="1"/>
</dbReference>
<keyword evidence="9 14" id="KW-0560">Oxidoreductase</keyword>
<evidence type="ECO:0000256" key="12">
    <source>
        <dbReference type="ARBA" id="ARBA00023304"/>
    </source>
</evidence>
<evidence type="ECO:0000256" key="3">
    <source>
        <dbReference type="ARBA" id="ARBA00011738"/>
    </source>
</evidence>